<keyword evidence="2" id="KW-1185">Reference proteome</keyword>
<accession>A0A7W9JG00</accession>
<reference evidence="1 2" key="1">
    <citation type="submission" date="2020-08" db="EMBL/GenBank/DDBJ databases">
        <title>Sequencing the genomes of 1000 actinobacteria strains.</title>
        <authorList>
            <person name="Klenk H.-P."/>
        </authorList>
    </citation>
    <scope>NUCLEOTIDE SEQUENCE [LARGE SCALE GENOMIC DNA]</scope>
    <source>
        <strain evidence="1 2">DSM 28967</strain>
    </source>
</reference>
<dbReference type="Proteomes" id="UP000549971">
    <property type="component" value="Unassembled WGS sequence"/>
</dbReference>
<gene>
    <name evidence="1" type="ORF">HDA39_008180</name>
</gene>
<dbReference type="EMBL" id="JACHMY010000001">
    <property type="protein sequence ID" value="MBB5841446.1"/>
    <property type="molecule type" value="Genomic_DNA"/>
</dbReference>
<protein>
    <submittedName>
        <fullName evidence="1">Uncharacterized protein</fullName>
    </submittedName>
</protein>
<evidence type="ECO:0000313" key="2">
    <source>
        <dbReference type="Proteomes" id="UP000549971"/>
    </source>
</evidence>
<organism evidence="1 2">
    <name type="scientific">Kribbella italica</name>
    <dbReference type="NCBI Taxonomy" id="1540520"/>
    <lineage>
        <taxon>Bacteria</taxon>
        <taxon>Bacillati</taxon>
        <taxon>Actinomycetota</taxon>
        <taxon>Actinomycetes</taxon>
        <taxon>Propionibacteriales</taxon>
        <taxon>Kribbellaceae</taxon>
        <taxon>Kribbella</taxon>
    </lineage>
</organism>
<sequence>METLTEMLLRGGFVRVEVADSGGVVGAGRTADEFVVAFC</sequence>
<evidence type="ECO:0000313" key="1">
    <source>
        <dbReference type="EMBL" id="MBB5841446.1"/>
    </source>
</evidence>
<proteinExistence type="predicted"/>
<dbReference type="AlphaFoldDB" id="A0A7W9JG00"/>
<name>A0A7W9JG00_9ACTN</name>
<comment type="caution">
    <text evidence="1">The sequence shown here is derived from an EMBL/GenBank/DDBJ whole genome shotgun (WGS) entry which is preliminary data.</text>
</comment>